<dbReference type="PATRIC" id="fig|1605367.3.peg.3890"/>
<organism evidence="6 7">
    <name type="scientific">Jiulongibacter sediminis</name>
    <dbReference type="NCBI Taxonomy" id="1605367"/>
    <lineage>
        <taxon>Bacteria</taxon>
        <taxon>Pseudomonadati</taxon>
        <taxon>Bacteroidota</taxon>
        <taxon>Cytophagia</taxon>
        <taxon>Cytophagales</taxon>
        <taxon>Leadbetterellaceae</taxon>
        <taxon>Jiulongibacter</taxon>
    </lineage>
</organism>
<feature type="domain" description="DNA replication/recombination mediator RecO N-terminal" evidence="5">
    <location>
        <begin position="1"/>
        <end position="79"/>
    </location>
</feature>
<evidence type="ECO:0000313" key="6">
    <source>
        <dbReference type="EMBL" id="KPM48007.1"/>
    </source>
</evidence>
<evidence type="ECO:0000256" key="3">
    <source>
        <dbReference type="ARBA" id="ARBA00023204"/>
    </source>
</evidence>
<dbReference type="STRING" id="1605367.AFM12_12410"/>
<dbReference type="EMBL" id="LGTQ01000009">
    <property type="protein sequence ID" value="KPM48007.1"/>
    <property type="molecule type" value="Genomic_DNA"/>
</dbReference>
<dbReference type="SUPFAM" id="SSF50249">
    <property type="entry name" value="Nucleic acid-binding proteins"/>
    <property type="match status" value="1"/>
</dbReference>
<dbReference type="Gene3D" id="2.40.50.140">
    <property type="entry name" value="Nucleic acid-binding proteins"/>
    <property type="match status" value="1"/>
</dbReference>
<keyword evidence="7" id="KW-1185">Reference proteome</keyword>
<evidence type="ECO:0000256" key="1">
    <source>
        <dbReference type="ARBA" id="ARBA00022763"/>
    </source>
</evidence>
<dbReference type="InterPro" id="IPR012340">
    <property type="entry name" value="NA-bd_OB-fold"/>
</dbReference>
<comment type="similarity">
    <text evidence="4">Belongs to the RecO family.</text>
</comment>
<dbReference type="GO" id="GO:0006302">
    <property type="term" value="P:double-strand break repair"/>
    <property type="evidence" value="ECO:0007669"/>
    <property type="project" value="TreeGrafter"/>
</dbReference>
<reference evidence="6 7" key="1">
    <citation type="submission" date="2015-07" db="EMBL/GenBank/DDBJ databases">
        <title>The draft genome sequence of Leadbetterella sp. JN14-9.</title>
        <authorList>
            <person name="Liu Y."/>
            <person name="Du J."/>
            <person name="Shao Z."/>
        </authorList>
    </citation>
    <scope>NUCLEOTIDE SEQUENCE [LARGE SCALE GENOMIC DNA]</scope>
    <source>
        <strain evidence="6 7">JN14-9</strain>
    </source>
</reference>
<protein>
    <recommendedName>
        <fullName evidence="4">DNA repair protein RecO</fullName>
    </recommendedName>
    <alternativeName>
        <fullName evidence="4">Recombination protein O</fullName>
    </alternativeName>
</protein>
<evidence type="ECO:0000259" key="5">
    <source>
        <dbReference type="Pfam" id="PF11967"/>
    </source>
</evidence>
<dbReference type="InterPro" id="IPR022572">
    <property type="entry name" value="DNA_rep/recomb_RecO_N"/>
</dbReference>
<name>A0A0P7C481_9BACT</name>
<dbReference type="AlphaFoldDB" id="A0A0P7C481"/>
<comment type="function">
    <text evidence="4">Involved in DNA repair and RecF pathway recombination.</text>
</comment>
<dbReference type="GO" id="GO:0043590">
    <property type="term" value="C:bacterial nucleoid"/>
    <property type="evidence" value="ECO:0007669"/>
    <property type="project" value="TreeGrafter"/>
</dbReference>
<comment type="caution">
    <text evidence="6">The sequence shown here is derived from an EMBL/GenBank/DDBJ whole genome shotgun (WGS) entry which is preliminary data.</text>
</comment>
<dbReference type="InterPro" id="IPR003717">
    <property type="entry name" value="RecO"/>
</dbReference>
<accession>A0A0P7C481</accession>
<dbReference type="SUPFAM" id="SSF57863">
    <property type="entry name" value="ArfGap/RecO-like zinc finger"/>
    <property type="match status" value="1"/>
</dbReference>
<proteinExistence type="inferred from homology"/>
<dbReference type="OrthoDB" id="9789152at2"/>
<dbReference type="Pfam" id="PF11967">
    <property type="entry name" value="RecO_N"/>
    <property type="match status" value="1"/>
</dbReference>
<dbReference type="PANTHER" id="PTHR33991:SF1">
    <property type="entry name" value="DNA REPAIR PROTEIN RECO"/>
    <property type="match status" value="1"/>
</dbReference>
<dbReference type="NCBIfam" id="TIGR00613">
    <property type="entry name" value="reco"/>
    <property type="match status" value="1"/>
</dbReference>
<keyword evidence="1 4" id="KW-0227">DNA damage</keyword>
<dbReference type="GO" id="GO:0006310">
    <property type="term" value="P:DNA recombination"/>
    <property type="evidence" value="ECO:0007669"/>
    <property type="project" value="UniProtKB-UniRule"/>
</dbReference>
<dbReference type="HAMAP" id="MF_00201">
    <property type="entry name" value="RecO"/>
    <property type="match status" value="1"/>
</dbReference>
<dbReference type="Pfam" id="PF02565">
    <property type="entry name" value="RecO_C"/>
    <property type="match status" value="1"/>
</dbReference>
<gene>
    <name evidence="4" type="primary">recO</name>
    <name evidence="6" type="ORF">AFM12_12410</name>
</gene>
<dbReference type="PANTHER" id="PTHR33991">
    <property type="entry name" value="DNA REPAIR PROTEIN RECO"/>
    <property type="match status" value="1"/>
</dbReference>
<evidence type="ECO:0000256" key="4">
    <source>
        <dbReference type="HAMAP-Rule" id="MF_00201"/>
    </source>
</evidence>
<dbReference type="Proteomes" id="UP000050454">
    <property type="component" value="Unassembled WGS sequence"/>
</dbReference>
<dbReference type="InterPro" id="IPR037278">
    <property type="entry name" value="ARFGAP/RecO"/>
</dbReference>
<dbReference type="RefSeq" id="WP_055148665.1">
    <property type="nucleotide sequence ID" value="NZ_JXSZ01000009.1"/>
</dbReference>
<evidence type="ECO:0000256" key="2">
    <source>
        <dbReference type="ARBA" id="ARBA00023172"/>
    </source>
</evidence>
<evidence type="ECO:0000313" key="7">
    <source>
        <dbReference type="Proteomes" id="UP000050454"/>
    </source>
</evidence>
<sequence length="229" mass="26587">MLHKTKGIVLSFIPYRETSVICKIYTEKFGVQSYIENGVRTARGKNKIALFQPLTLLDLVVYHDQKKDLHRISEIKCTAPLKSLPFEVRKSTISIFLNEVISKTLKEQTENEALFFFLYQSIVTLDEMTSGIENFHLIFLTKYSNYLGFAPQDAIEVENQFKEFGVTIPVETETKKYLNLLLKADFTDTLDMGKVFRNHLLDVLLTFYRLHQEEFGELKSLPVLREIMS</sequence>
<keyword evidence="2 4" id="KW-0233">DNA recombination</keyword>
<keyword evidence="3 4" id="KW-0234">DNA repair</keyword>